<dbReference type="InterPro" id="IPR000639">
    <property type="entry name" value="Epox_hydrolase-like"/>
</dbReference>
<dbReference type="InterPro" id="IPR029058">
    <property type="entry name" value="AB_hydrolase_fold"/>
</dbReference>
<feature type="domain" description="AB hydrolase-1" evidence="2">
    <location>
        <begin position="22"/>
        <end position="259"/>
    </location>
</feature>
<proteinExistence type="predicted"/>
<dbReference type="PANTHER" id="PTHR43798">
    <property type="entry name" value="MONOACYLGLYCEROL LIPASE"/>
    <property type="match status" value="1"/>
</dbReference>
<dbReference type="PRINTS" id="PR00412">
    <property type="entry name" value="EPOXHYDRLASE"/>
</dbReference>
<dbReference type="GO" id="GO:0016787">
    <property type="term" value="F:hydrolase activity"/>
    <property type="evidence" value="ECO:0007669"/>
    <property type="project" value="UniProtKB-KW"/>
</dbReference>
<evidence type="ECO:0000313" key="3">
    <source>
        <dbReference type="EMBL" id="MFB9832650.1"/>
    </source>
</evidence>
<dbReference type="EMBL" id="JBHLZP010000056">
    <property type="protein sequence ID" value="MFB9832650.1"/>
    <property type="molecule type" value="Genomic_DNA"/>
</dbReference>
<dbReference type="Gene3D" id="3.40.50.1820">
    <property type="entry name" value="alpha/beta hydrolase"/>
    <property type="match status" value="1"/>
</dbReference>
<reference evidence="3 4" key="1">
    <citation type="submission" date="2024-09" db="EMBL/GenBank/DDBJ databases">
        <authorList>
            <person name="Sun Q."/>
            <person name="Mori K."/>
        </authorList>
    </citation>
    <scope>NUCLEOTIDE SEQUENCE [LARGE SCALE GENOMIC DNA]</scope>
    <source>
        <strain evidence="3 4">TBRC 0563</strain>
    </source>
</reference>
<dbReference type="InterPro" id="IPR050266">
    <property type="entry name" value="AB_hydrolase_sf"/>
</dbReference>
<accession>A0ABV5YCA2</accession>
<dbReference type="InterPro" id="IPR000073">
    <property type="entry name" value="AB_hydrolase_1"/>
</dbReference>
<keyword evidence="4" id="KW-1185">Reference proteome</keyword>
<dbReference type="Pfam" id="PF12697">
    <property type="entry name" value="Abhydrolase_6"/>
    <property type="match status" value="1"/>
</dbReference>
<dbReference type="PRINTS" id="PR00111">
    <property type="entry name" value="ABHYDROLASE"/>
</dbReference>
<dbReference type="RefSeq" id="WP_378198747.1">
    <property type="nucleotide sequence ID" value="NZ_JBHLZP010000056.1"/>
</dbReference>
<sequence length="277" mass="29246">MSTVERAGLHIRYHSAGEGHPVVLVMGAGSTGRSWELHQVPALVAAGYRVTVFDNRGTGDTADAGAFTIDDLVDDTAAVVEAVAEGRPALVAGTSLGARIAQELALACPDLLGGIALLAAHGRLDPVQRALSRGEAELIRAGVELPPEYAAAVTALHNLSPATLADPRGAQDWLELFELYPPSRSAGALAQIALCEFADRVPAYRDITVPTLVVGFADDRMIPPFLSREVADAVPGARYHVVPGCGHYGYLERPDLVNALLLEFFDSLRPALASRRG</sequence>
<dbReference type="Proteomes" id="UP001589627">
    <property type="component" value="Unassembled WGS sequence"/>
</dbReference>
<evidence type="ECO:0000259" key="2">
    <source>
        <dbReference type="Pfam" id="PF12697"/>
    </source>
</evidence>
<evidence type="ECO:0000256" key="1">
    <source>
        <dbReference type="ARBA" id="ARBA00022801"/>
    </source>
</evidence>
<keyword evidence="1 3" id="KW-0378">Hydrolase</keyword>
<organism evidence="3 4">
    <name type="scientific">Actinoallomurus acaciae</name>
    <dbReference type="NCBI Taxonomy" id="502577"/>
    <lineage>
        <taxon>Bacteria</taxon>
        <taxon>Bacillati</taxon>
        <taxon>Actinomycetota</taxon>
        <taxon>Actinomycetes</taxon>
        <taxon>Streptosporangiales</taxon>
        <taxon>Thermomonosporaceae</taxon>
        <taxon>Actinoallomurus</taxon>
    </lineage>
</organism>
<name>A0ABV5YCA2_9ACTN</name>
<protein>
    <submittedName>
        <fullName evidence="3">Alpha/beta fold hydrolase</fullName>
    </submittedName>
</protein>
<comment type="caution">
    <text evidence="3">The sequence shown here is derived from an EMBL/GenBank/DDBJ whole genome shotgun (WGS) entry which is preliminary data.</text>
</comment>
<gene>
    <name evidence="3" type="ORF">ACFFNX_10670</name>
</gene>
<dbReference type="SUPFAM" id="SSF53474">
    <property type="entry name" value="alpha/beta-Hydrolases"/>
    <property type="match status" value="1"/>
</dbReference>
<evidence type="ECO:0000313" key="4">
    <source>
        <dbReference type="Proteomes" id="UP001589627"/>
    </source>
</evidence>
<dbReference type="PANTHER" id="PTHR43798:SF31">
    <property type="entry name" value="AB HYDROLASE SUPERFAMILY PROTEIN YCLE"/>
    <property type="match status" value="1"/>
</dbReference>